<dbReference type="GO" id="GO:0009100">
    <property type="term" value="P:glycoprotein metabolic process"/>
    <property type="evidence" value="ECO:0007669"/>
    <property type="project" value="UniProtKB-ARBA"/>
</dbReference>
<dbReference type="Pfam" id="PF04991">
    <property type="entry name" value="LicD"/>
    <property type="match status" value="1"/>
</dbReference>
<dbReference type="Proteomes" id="UP000007800">
    <property type="component" value="Unassembled WGS sequence"/>
</dbReference>
<evidence type="ECO:0000313" key="3">
    <source>
        <dbReference type="Proteomes" id="UP000007800"/>
    </source>
</evidence>
<feature type="domain" description="LicD/FKTN/FKRP nucleotidyltransferase" evidence="1">
    <location>
        <begin position="413"/>
        <end position="450"/>
    </location>
</feature>
<accession>C5KAZ3</accession>
<dbReference type="OrthoDB" id="419198at2759"/>
<name>C5KAZ3_PERM5</name>
<dbReference type="RefSeq" id="XP_002786523.1">
    <property type="nucleotide sequence ID" value="XM_002786477.1"/>
</dbReference>
<organism evidence="3">
    <name type="scientific">Perkinsus marinus (strain ATCC 50983 / TXsc)</name>
    <dbReference type="NCBI Taxonomy" id="423536"/>
    <lineage>
        <taxon>Eukaryota</taxon>
        <taxon>Sar</taxon>
        <taxon>Alveolata</taxon>
        <taxon>Perkinsozoa</taxon>
        <taxon>Perkinsea</taxon>
        <taxon>Perkinsida</taxon>
        <taxon>Perkinsidae</taxon>
        <taxon>Perkinsus</taxon>
    </lineage>
</organism>
<proteinExistence type="predicted"/>
<dbReference type="GeneID" id="9049049"/>
<gene>
    <name evidence="2" type="ORF">Pmar_PMAR005227</name>
</gene>
<evidence type="ECO:0000313" key="2">
    <source>
        <dbReference type="EMBL" id="EER18319.1"/>
    </source>
</evidence>
<dbReference type="EMBL" id="GG671811">
    <property type="protein sequence ID" value="EER18319.1"/>
    <property type="molecule type" value="Genomic_DNA"/>
</dbReference>
<protein>
    <recommendedName>
        <fullName evidence="1">LicD/FKTN/FKRP nucleotidyltransferase domain-containing protein</fullName>
    </recommendedName>
</protein>
<dbReference type="InterPro" id="IPR016024">
    <property type="entry name" value="ARM-type_fold"/>
</dbReference>
<sequence length="729" mass="80183">MIFLFCQSTPDGEAQATRQKLVEFALPFVTRSIPGHRVTAVAVLAQVSSGPEEEQTPIEHVLGPVDRLTPGTSEQACWELAHTDLEQPSVRKHATRGLANVLLLAADKESELAQLMKDRAILDRFTLSLKEADTDLVQEAVNASHRAAVLRPIGCDPEVWESRLLTELGPVLHPLTASSSPAVKKSVFYLLSKLSQIYATHLRSTSASGSSFSQVEARVAVVCAIRLWDNSVAVSDSAKRCLAMLLRDPESHDSLLTESAKSAAALRDLVHVLVNARDRRLLTQGCDLEYHVETCCGFINGITDGGIEIAAATIAVNLLADLSTVAISRDTLTDLHSSTPSTSSIVKGFLRVPARLEEIMCAPASGQSSAWENYTVFYDFPKPHQRTSDLEMLWLYQVAHTTAKILERFGYVYVACGGTLIGALRDGGIVAHDDDIDLCTDKRNFRRMMKDSAVLKAFNANGLQLLQFSRYKGGVGCLHCRADRERCRPLDILEMVKHPQDPSRFIMHFCYNEVRKKGDAVDRADCRGRTFPVDVLDHAIHVPFGSSSVLAPVVGVAEKHLTGVTVGDFLAHLSGYVLPPKQIFTVEAAILNELNFDVYSQTAENIIRSAFSAHCPVLDAGPLPREYWLAQYLMEILAVSKPLSVLNTQASLVAVCIACEVLGASSPVAAPDGFDRLRREILRLWQSRMRILGHALAEAIDRKYASLKRRCVSLISLQYYFEEATQYSS</sequence>
<keyword evidence="3" id="KW-1185">Reference proteome</keyword>
<dbReference type="SUPFAM" id="SSF48371">
    <property type="entry name" value="ARM repeat"/>
    <property type="match status" value="1"/>
</dbReference>
<reference evidence="2 3" key="1">
    <citation type="submission" date="2008-07" db="EMBL/GenBank/DDBJ databases">
        <authorList>
            <person name="El-Sayed N."/>
            <person name="Caler E."/>
            <person name="Inman J."/>
            <person name="Amedeo P."/>
            <person name="Hass B."/>
            <person name="Wortman J."/>
        </authorList>
    </citation>
    <scope>NUCLEOTIDE SEQUENCE [LARGE SCALE GENOMIC DNA]</scope>
    <source>
        <strain evidence="3">ATCC 50983 / TXsc</strain>
    </source>
</reference>
<evidence type="ECO:0000259" key="1">
    <source>
        <dbReference type="Pfam" id="PF04991"/>
    </source>
</evidence>
<dbReference type="InParanoid" id="C5KAZ3"/>
<dbReference type="AlphaFoldDB" id="C5KAZ3"/>
<dbReference type="InterPro" id="IPR007074">
    <property type="entry name" value="LicD/FKTN/FKRP_NTP_transf"/>
</dbReference>